<comment type="caution">
    <text evidence="1">The sequence shown here is derived from an EMBL/GenBank/DDBJ whole genome shotgun (WGS) entry which is preliminary data.</text>
</comment>
<accession>A0ABT2KA21</accession>
<dbReference type="Proteomes" id="UP001320702">
    <property type="component" value="Unassembled WGS sequence"/>
</dbReference>
<dbReference type="InterPro" id="IPR049457">
    <property type="entry name" value="Emfourin"/>
</dbReference>
<reference evidence="1 2" key="1">
    <citation type="submission" date="2022-04" db="EMBL/GenBank/DDBJ databases">
        <title>Paracoccus sp. YLB-12 draft genome sequence.</title>
        <authorList>
            <person name="Yu L."/>
        </authorList>
    </citation>
    <scope>NUCLEOTIDE SEQUENCE [LARGE SCALE GENOMIC DNA]</scope>
    <source>
        <strain evidence="1 2">YLB-12</strain>
    </source>
</reference>
<name>A0ABT2KA21_9RHOB</name>
<protein>
    <submittedName>
        <fullName evidence="1">Uncharacterized protein</fullName>
    </submittedName>
</protein>
<dbReference type="RefSeq" id="WP_260277247.1">
    <property type="nucleotide sequence ID" value="NZ_JANAVZ010000005.1"/>
</dbReference>
<organism evidence="1 2">
    <name type="scientific">Paracoccus maritimus</name>
    <dbReference type="NCBI Taxonomy" id="2933292"/>
    <lineage>
        <taxon>Bacteria</taxon>
        <taxon>Pseudomonadati</taxon>
        <taxon>Pseudomonadota</taxon>
        <taxon>Alphaproteobacteria</taxon>
        <taxon>Rhodobacterales</taxon>
        <taxon>Paracoccaceae</taxon>
        <taxon>Paracoccus</taxon>
    </lineage>
</organism>
<sequence>MIIEISSSGGFGGIPAAAMHKRIDVDQQAPSLRQEICDAFEPRDLRQLAARSGNSRGADRMVYRITVTDRQDGPHVYDIREDQLPAEILDLIDQM</sequence>
<keyword evidence="2" id="KW-1185">Reference proteome</keyword>
<gene>
    <name evidence="1" type="ORF">MU516_10905</name>
</gene>
<proteinExistence type="predicted"/>
<evidence type="ECO:0000313" key="1">
    <source>
        <dbReference type="EMBL" id="MCT4333371.1"/>
    </source>
</evidence>
<evidence type="ECO:0000313" key="2">
    <source>
        <dbReference type="Proteomes" id="UP001320702"/>
    </source>
</evidence>
<dbReference type="EMBL" id="JANAVZ010000005">
    <property type="protein sequence ID" value="MCT4333371.1"/>
    <property type="molecule type" value="Genomic_DNA"/>
</dbReference>
<dbReference type="Pfam" id="PF20242">
    <property type="entry name" value="Emfourin"/>
    <property type="match status" value="1"/>
</dbReference>